<evidence type="ECO:0000259" key="11">
    <source>
        <dbReference type="PROSITE" id="PS50929"/>
    </source>
</evidence>
<dbReference type="SUPFAM" id="SSF90123">
    <property type="entry name" value="ABC transporter transmembrane region"/>
    <property type="match status" value="1"/>
</dbReference>
<dbReference type="Proteomes" id="UP000295632">
    <property type="component" value="Unassembled WGS sequence"/>
</dbReference>
<dbReference type="GO" id="GO:0005886">
    <property type="term" value="C:plasma membrane"/>
    <property type="evidence" value="ECO:0007669"/>
    <property type="project" value="UniProtKB-SubCell"/>
</dbReference>
<evidence type="ECO:0000256" key="2">
    <source>
        <dbReference type="ARBA" id="ARBA00022448"/>
    </source>
</evidence>
<dbReference type="InterPro" id="IPR039421">
    <property type="entry name" value="Type_1_exporter"/>
</dbReference>
<keyword evidence="4 9" id="KW-0812">Transmembrane</keyword>
<evidence type="ECO:0000256" key="7">
    <source>
        <dbReference type="ARBA" id="ARBA00022989"/>
    </source>
</evidence>
<evidence type="ECO:0000259" key="10">
    <source>
        <dbReference type="PROSITE" id="PS50893"/>
    </source>
</evidence>
<feature type="domain" description="ABC transporter" evidence="10">
    <location>
        <begin position="335"/>
        <end position="568"/>
    </location>
</feature>
<dbReference type="InterPro" id="IPR027417">
    <property type="entry name" value="P-loop_NTPase"/>
</dbReference>
<keyword evidence="3" id="KW-1003">Cell membrane</keyword>
<keyword evidence="8 9" id="KW-0472">Membrane</keyword>
<evidence type="ECO:0000256" key="1">
    <source>
        <dbReference type="ARBA" id="ARBA00004651"/>
    </source>
</evidence>
<dbReference type="AlphaFoldDB" id="A0A4R6U812"/>
<dbReference type="PANTHER" id="PTHR43394">
    <property type="entry name" value="ATP-DEPENDENT PERMEASE MDL1, MITOCHONDRIAL"/>
    <property type="match status" value="1"/>
</dbReference>
<evidence type="ECO:0000256" key="8">
    <source>
        <dbReference type="ARBA" id="ARBA00023136"/>
    </source>
</evidence>
<dbReference type="PROSITE" id="PS50929">
    <property type="entry name" value="ABC_TM1F"/>
    <property type="match status" value="1"/>
</dbReference>
<feature type="domain" description="ABC transmembrane type-1" evidence="11">
    <location>
        <begin position="16"/>
        <end position="298"/>
    </location>
</feature>
<evidence type="ECO:0000313" key="12">
    <source>
        <dbReference type="EMBL" id="TDQ42668.1"/>
    </source>
</evidence>
<dbReference type="GO" id="GO:0005524">
    <property type="term" value="F:ATP binding"/>
    <property type="evidence" value="ECO:0007669"/>
    <property type="project" value="UniProtKB-KW"/>
</dbReference>
<feature type="transmembrane region" description="Helical" evidence="9">
    <location>
        <begin position="51"/>
        <end position="79"/>
    </location>
</feature>
<dbReference type="SUPFAM" id="SSF52540">
    <property type="entry name" value="P-loop containing nucleoside triphosphate hydrolases"/>
    <property type="match status" value="1"/>
</dbReference>
<feature type="transmembrane region" description="Helical" evidence="9">
    <location>
        <begin position="133"/>
        <end position="151"/>
    </location>
</feature>
<keyword evidence="2" id="KW-0813">Transport</keyword>
<keyword evidence="7 9" id="KW-1133">Transmembrane helix</keyword>
<dbReference type="GO" id="GO:0015421">
    <property type="term" value="F:ABC-type oligopeptide transporter activity"/>
    <property type="evidence" value="ECO:0007669"/>
    <property type="project" value="TreeGrafter"/>
</dbReference>
<dbReference type="Gene3D" id="1.20.1560.10">
    <property type="entry name" value="ABC transporter type 1, transmembrane domain"/>
    <property type="match status" value="1"/>
</dbReference>
<dbReference type="Pfam" id="PF00664">
    <property type="entry name" value="ABC_membrane"/>
    <property type="match status" value="1"/>
</dbReference>
<dbReference type="InterPro" id="IPR003439">
    <property type="entry name" value="ABC_transporter-like_ATP-bd"/>
</dbReference>
<reference evidence="12 13" key="1">
    <citation type="submission" date="2019-03" db="EMBL/GenBank/DDBJ databases">
        <title>Genomic Encyclopedia of Type Strains, Phase IV (KMG-IV): sequencing the most valuable type-strain genomes for metagenomic binning, comparative biology and taxonomic classification.</title>
        <authorList>
            <person name="Goeker M."/>
        </authorList>
    </citation>
    <scope>NUCLEOTIDE SEQUENCE [LARGE SCALE GENOMIC DNA]</scope>
    <source>
        <strain evidence="12 13">DSM 28697</strain>
    </source>
</reference>
<evidence type="ECO:0000313" key="13">
    <source>
        <dbReference type="Proteomes" id="UP000295632"/>
    </source>
</evidence>
<keyword evidence="6 12" id="KW-0067">ATP-binding</keyword>
<dbReference type="OrthoDB" id="9770415at2"/>
<dbReference type="FunFam" id="3.40.50.300:FF:000221">
    <property type="entry name" value="Multidrug ABC transporter ATP-binding protein"/>
    <property type="match status" value="1"/>
</dbReference>
<dbReference type="PANTHER" id="PTHR43394:SF1">
    <property type="entry name" value="ATP-BINDING CASSETTE SUB-FAMILY B MEMBER 10, MITOCHONDRIAL"/>
    <property type="match status" value="1"/>
</dbReference>
<dbReference type="InterPro" id="IPR017871">
    <property type="entry name" value="ABC_transporter-like_CS"/>
</dbReference>
<dbReference type="InterPro" id="IPR003593">
    <property type="entry name" value="AAA+_ATPase"/>
</dbReference>
<dbReference type="EMBL" id="SNYJ01000001">
    <property type="protein sequence ID" value="TDQ42668.1"/>
    <property type="molecule type" value="Genomic_DNA"/>
</dbReference>
<dbReference type="GO" id="GO:0016887">
    <property type="term" value="F:ATP hydrolysis activity"/>
    <property type="evidence" value="ECO:0007669"/>
    <property type="project" value="InterPro"/>
</dbReference>
<comment type="caution">
    <text evidence="12">The sequence shown here is derived from an EMBL/GenBank/DDBJ whole genome shotgun (WGS) entry which is preliminary data.</text>
</comment>
<evidence type="ECO:0000256" key="3">
    <source>
        <dbReference type="ARBA" id="ARBA00022475"/>
    </source>
</evidence>
<comment type="subcellular location">
    <subcellularLocation>
        <location evidence="1">Cell membrane</location>
        <topology evidence="1">Multi-pass membrane protein</topology>
    </subcellularLocation>
</comment>
<keyword evidence="5" id="KW-0547">Nucleotide-binding</keyword>
<dbReference type="PROSITE" id="PS50893">
    <property type="entry name" value="ABC_TRANSPORTER_2"/>
    <property type="match status" value="1"/>
</dbReference>
<keyword evidence="13" id="KW-1185">Reference proteome</keyword>
<sequence length="578" mass="63589">MKIILSFLKKYKIAAAMALLLMFLELAVELVQPLLIGKIIDDGIQGDNLEAVYWNGAVLLGLSFIAFIAGLITSFYAAYASQGVSYDVRDQLYRKIQSFAYQNFAKFPTSSLITRLTSDVTQIQNTVFMALRFATRAPLFVIAGTVMAFIVDWQIASVLLLFMPILCVFLYHILKRVRLRFRSVQDKIDAVNTVMQENLAGMRVIKAFLRQKHETTRFNSESEKLQHHTVSALRLIEIAMPIAMLLMNLSIIAILWFGNLQVGTNDASAGDVVAIVNYATRIMGSLSAFSMIVMGLSRAQASSDRIAEVLETDVNVEKQSDAIASSSSHTTAGEITFSNVHFQYPNQSRAVLEDISFSVAPGERIAVIGATGAGKTTLFQLIPRLYDVTSGTVFVNGENTLDQKLDALRGIIGYVPQEVLLFSGTISENIAWGKNDASIDDIREAAMAAQIHSTIMKLPDQYETTLGQKGVNLSGGQKQRLSIARALVRRPDILLLDDSTSALDVDTEAKLLDALKAYQCTTLLITQKMSTTIRCDRVFVLENGKIRGTGTHEELLATDALYQSIYASQAGKEEMSNG</sequence>
<protein>
    <submittedName>
        <fullName evidence="12">ATP-binding cassette subfamily B protein</fullName>
    </submittedName>
</protein>
<feature type="transmembrane region" description="Helical" evidence="9">
    <location>
        <begin position="238"/>
        <end position="258"/>
    </location>
</feature>
<organism evidence="12 13">
    <name type="scientific">Aureibacillus halotolerans</name>
    <dbReference type="NCBI Taxonomy" id="1508390"/>
    <lineage>
        <taxon>Bacteria</taxon>
        <taxon>Bacillati</taxon>
        <taxon>Bacillota</taxon>
        <taxon>Bacilli</taxon>
        <taxon>Bacillales</taxon>
        <taxon>Bacillaceae</taxon>
        <taxon>Aureibacillus</taxon>
    </lineage>
</organism>
<dbReference type="InterPro" id="IPR011527">
    <property type="entry name" value="ABC1_TM_dom"/>
</dbReference>
<dbReference type="RefSeq" id="WP_133578512.1">
    <property type="nucleotide sequence ID" value="NZ_SNYJ01000001.1"/>
</dbReference>
<evidence type="ECO:0000256" key="5">
    <source>
        <dbReference type="ARBA" id="ARBA00022741"/>
    </source>
</evidence>
<dbReference type="Pfam" id="PF00005">
    <property type="entry name" value="ABC_tran"/>
    <property type="match status" value="1"/>
</dbReference>
<dbReference type="SMART" id="SM00382">
    <property type="entry name" value="AAA"/>
    <property type="match status" value="1"/>
</dbReference>
<name>A0A4R6U812_9BACI</name>
<dbReference type="InterPro" id="IPR036640">
    <property type="entry name" value="ABC1_TM_sf"/>
</dbReference>
<dbReference type="CDD" id="cd18548">
    <property type="entry name" value="ABC_6TM_Tm287_like"/>
    <property type="match status" value="1"/>
</dbReference>
<accession>A0A4R6U812</accession>
<evidence type="ECO:0000256" key="9">
    <source>
        <dbReference type="SAM" id="Phobius"/>
    </source>
</evidence>
<dbReference type="PROSITE" id="PS00211">
    <property type="entry name" value="ABC_TRANSPORTER_1"/>
    <property type="match status" value="1"/>
</dbReference>
<feature type="transmembrane region" description="Helical" evidence="9">
    <location>
        <begin position="278"/>
        <end position="296"/>
    </location>
</feature>
<dbReference type="Gene3D" id="3.40.50.300">
    <property type="entry name" value="P-loop containing nucleotide triphosphate hydrolases"/>
    <property type="match status" value="1"/>
</dbReference>
<evidence type="ECO:0000256" key="4">
    <source>
        <dbReference type="ARBA" id="ARBA00022692"/>
    </source>
</evidence>
<evidence type="ECO:0000256" key="6">
    <source>
        <dbReference type="ARBA" id="ARBA00022840"/>
    </source>
</evidence>
<gene>
    <name evidence="12" type="ORF">EV213_10197</name>
</gene>
<feature type="transmembrane region" description="Helical" evidence="9">
    <location>
        <begin position="157"/>
        <end position="174"/>
    </location>
</feature>
<proteinExistence type="predicted"/>